<dbReference type="Proteomes" id="UP000238081">
    <property type="component" value="Unassembled WGS sequence"/>
</dbReference>
<dbReference type="GO" id="GO:0000287">
    <property type="term" value="F:magnesium ion binding"/>
    <property type="evidence" value="ECO:0007669"/>
    <property type="project" value="TreeGrafter"/>
</dbReference>
<comment type="caution">
    <text evidence="1">The sequence shown here is derived from an EMBL/GenBank/DDBJ whole genome shotgun (WGS) entry which is preliminary data.</text>
</comment>
<sequence>MKYFFFDIDGTLKPYGQKIPQSAKETINILQKEGHKIFLATGRRKNEIGKIMSNMNIYNAVCSGGATIIIDNKVEKEEFFSQYELRNILYECKKYNVIMVSVGEGRCYTSYNGLRLKPYILLMKLYSRCKRFRVGSVEGGCGANYTDIKTLSEEEFLNQPTQKIIFFNSRHIEKIDYLNNYTIYNERIWRTIEFDFKEKGIEYIIKKYNVDINDIVVFGDGINDIGMFKYVKNSIAMGNSCEEIKDIASFITKKSNEDGIEYACKYFGWI</sequence>
<dbReference type="SUPFAM" id="SSF56784">
    <property type="entry name" value="HAD-like"/>
    <property type="match status" value="1"/>
</dbReference>
<protein>
    <submittedName>
        <fullName evidence="1">Hydrolase</fullName>
    </submittedName>
</protein>
<dbReference type="InterPro" id="IPR000150">
    <property type="entry name" value="Cof"/>
</dbReference>
<evidence type="ECO:0000313" key="1">
    <source>
        <dbReference type="EMBL" id="PPV17125.1"/>
    </source>
</evidence>
<dbReference type="GO" id="GO:0016791">
    <property type="term" value="F:phosphatase activity"/>
    <property type="evidence" value="ECO:0007669"/>
    <property type="project" value="UniProtKB-ARBA"/>
</dbReference>
<dbReference type="EMBL" id="LRDH01000046">
    <property type="protein sequence ID" value="PPV17132.1"/>
    <property type="molecule type" value="Genomic_DNA"/>
</dbReference>
<dbReference type="Gene3D" id="3.40.50.1000">
    <property type="entry name" value="HAD superfamily/HAD-like"/>
    <property type="match status" value="1"/>
</dbReference>
<dbReference type="Pfam" id="PF08282">
    <property type="entry name" value="Hydrolase_3"/>
    <property type="match status" value="1"/>
</dbReference>
<keyword evidence="1" id="KW-0378">Hydrolase</keyword>
<dbReference type="NCBIfam" id="TIGR00099">
    <property type="entry name" value="Cof-subfamily"/>
    <property type="match status" value="1"/>
</dbReference>
<evidence type="ECO:0000313" key="3">
    <source>
        <dbReference type="Proteomes" id="UP000238081"/>
    </source>
</evidence>
<gene>
    <name evidence="1" type="ORF">AWN73_08640</name>
    <name evidence="2" type="ORF">AWN73_08675</name>
</gene>
<evidence type="ECO:0000313" key="2">
    <source>
        <dbReference type="EMBL" id="PPV17132.1"/>
    </source>
</evidence>
<dbReference type="InterPro" id="IPR036412">
    <property type="entry name" value="HAD-like_sf"/>
</dbReference>
<dbReference type="InterPro" id="IPR023214">
    <property type="entry name" value="HAD_sf"/>
</dbReference>
<reference evidence="1 3" key="1">
    <citation type="submission" date="2016-01" db="EMBL/GenBank/DDBJ databases">
        <title>Characterization of the Clostridium difficile lineages that are prevalent in Hong Kong and China.</title>
        <authorList>
            <person name="Kwok J.S.-L."/>
            <person name="Lam W.-Y."/>
            <person name="Ip M."/>
            <person name="Chan T.-F."/>
            <person name="Hawkey P.M."/>
            <person name="Tsui S.K.-W."/>
        </authorList>
    </citation>
    <scope>NUCLEOTIDE SEQUENCE [LARGE SCALE GENOMIC DNA]</scope>
    <source>
        <strain evidence="1 3">300064</strain>
    </source>
</reference>
<accession>A0A2S7FE68</accession>
<dbReference type="Gene3D" id="3.30.1240.10">
    <property type="match status" value="1"/>
</dbReference>
<dbReference type="PROSITE" id="PS01229">
    <property type="entry name" value="COF_2"/>
    <property type="match status" value="1"/>
</dbReference>
<organism evidence="1 3">
    <name type="scientific">Clostridium butyricum</name>
    <dbReference type="NCBI Taxonomy" id="1492"/>
    <lineage>
        <taxon>Bacteria</taxon>
        <taxon>Bacillati</taxon>
        <taxon>Bacillota</taxon>
        <taxon>Clostridia</taxon>
        <taxon>Eubacteriales</taxon>
        <taxon>Clostridiaceae</taxon>
        <taxon>Clostridium</taxon>
    </lineage>
</organism>
<dbReference type="AlphaFoldDB" id="A0A2S7FE68"/>
<dbReference type="PANTHER" id="PTHR10000">
    <property type="entry name" value="PHOSPHOSERINE PHOSPHATASE"/>
    <property type="match status" value="1"/>
</dbReference>
<dbReference type="GO" id="GO:0005829">
    <property type="term" value="C:cytosol"/>
    <property type="evidence" value="ECO:0007669"/>
    <property type="project" value="TreeGrafter"/>
</dbReference>
<dbReference type="RefSeq" id="WP_043661191.1">
    <property type="nucleotide sequence ID" value="NZ_JSEG01000001.1"/>
</dbReference>
<dbReference type="PANTHER" id="PTHR10000:SF25">
    <property type="entry name" value="PHOSPHATASE YKRA-RELATED"/>
    <property type="match status" value="1"/>
</dbReference>
<proteinExistence type="predicted"/>
<name>A0A2S7FE68_CLOBU</name>
<dbReference type="EMBL" id="LRDH01000046">
    <property type="protein sequence ID" value="PPV17125.1"/>
    <property type="molecule type" value="Genomic_DNA"/>
</dbReference>